<dbReference type="PANTHER" id="PTHR42866">
    <property type="entry name" value="3-DEOXY-MANNO-OCTULOSONATE CYTIDYLYLTRANSFERASE"/>
    <property type="match status" value="1"/>
</dbReference>
<dbReference type="CDD" id="cd02518">
    <property type="entry name" value="GT2_SpsF"/>
    <property type="match status" value="1"/>
</dbReference>
<protein>
    <recommendedName>
        <fullName evidence="3">Acylneuraminate cytidylyltransferase</fullName>
    </recommendedName>
</protein>
<accession>A0A0D5C5I1</accession>
<organism evidence="1 2">
    <name type="scientific">Nitrosopumilus adriaticus</name>
    <dbReference type="NCBI Taxonomy" id="1580092"/>
    <lineage>
        <taxon>Archaea</taxon>
        <taxon>Nitrososphaerota</taxon>
        <taxon>Nitrososphaeria</taxon>
        <taxon>Nitrosopumilales</taxon>
        <taxon>Nitrosopumilaceae</taxon>
        <taxon>Nitrosopumilus</taxon>
    </lineage>
</organism>
<dbReference type="SUPFAM" id="SSF53448">
    <property type="entry name" value="Nucleotide-diphospho-sugar transferases"/>
    <property type="match status" value="1"/>
</dbReference>
<dbReference type="Pfam" id="PF02348">
    <property type="entry name" value="CTP_transf_3"/>
    <property type="match status" value="1"/>
</dbReference>
<dbReference type="PANTHER" id="PTHR42866:SF1">
    <property type="entry name" value="SPORE COAT POLYSACCHARIDE BIOSYNTHESIS PROTEIN SPSF"/>
    <property type="match status" value="1"/>
</dbReference>
<gene>
    <name evidence="1" type="ORF">NADRNF5_2115</name>
</gene>
<dbReference type="STRING" id="1580092.NADRNF5_2115"/>
<evidence type="ECO:0000313" key="1">
    <source>
        <dbReference type="EMBL" id="AJW71788.1"/>
    </source>
</evidence>
<sequence length="263" mass="30553">MIGCIIQARMGSSRLPGKVMKKIFESHTVLDFVLKQLSFSKKIEKIIVATTNLKEDDIICNYLKAKKIEFFRGSSDDVLDRYFQCAQKFSFEVIVRITADNPLVDPEIVDNVIEKFLNNKCDFASNTLIRTFPYGTEVEVFSIESLEKAWQNAVKPSEREHVTPFIQDPKNKFNLVNLEHKNDQSFLRLTVDRSKDLKLVQEILKNISKQPILMNDIINLYKNKPDIFEINKNVKHDGYISSLKRDEEFLKSKELEKSQNVKN</sequence>
<dbReference type="OrthoDB" id="10155at2157"/>
<dbReference type="InterPro" id="IPR003329">
    <property type="entry name" value="Cytidylyl_trans"/>
</dbReference>
<evidence type="ECO:0008006" key="3">
    <source>
        <dbReference type="Google" id="ProtNLM"/>
    </source>
</evidence>
<dbReference type="GeneID" id="24821282"/>
<dbReference type="InterPro" id="IPR029044">
    <property type="entry name" value="Nucleotide-diphossugar_trans"/>
</dbReference>
<dbReference type="KEGG" id="nin:NADRNF5_2115"/>
<reference evidence="1 2" key="2">
    <citation type="journal article" date="2016" name="ISME J.">
        <title>Physiological and genomic characterization of two novel marine thaumarchaeal strains indicates niche differentiation.</title>
        <authorList>
            <person name="Bayer B."/>
            <person name="Vojvoda J."/>
            <person name="Offre P."/>
            <person name="Alves R.J."/>
            <person name="Elisabeth N.H."/>
            <person name="Garcia J.A."/>
            <person name="Volland J.M."/>
            <person name="Srivastava A."/>
            <person name="Schleper C."/>
            <person name="Herndl G.J."/>
        </authorList>
    </citation>
    <scope>NUCLEOTIDE SEQUENCE [LARGE SCALE GENOMIC DNA]</scope>
    <source>
        <strain evidence="1 2">NF5</strain>
    </source>
</reference>
<dbReference type="AlphaFoldDB" id="A0A0D5C5I1"/>
<dbReference type="RefSeq" id="WP_048118330.1">
    <property type="nucleotide sequence ID" value="NZ_CP011070.1"/>
</dbReference>
<evidence type="ECO:0000313" key="2">
    <source>
        <dbReference type="Proteomes" id="UP000032408"/>
    </source>
</evidence>
<dbReference type="HOGENOM" id="CLU_072501_0_0_2"/>
<reference evidence="2" key="1">
    <citation type="submission" date="2015-03" db="EMBL/GenBank/DDBJ databases">
        <title>Characterization of two novel Thaumarchaeota isolated from the Northern Adriatic Sea.</title>
        <authorList>
            <person name="Bayer B."/>
            <person name="Vojvoda J."/>
            <person name="Offre P."/>
            <person name="Srivastava A."/>
            <person name="Elisabeth N."/>
            <person name="Garcia J.A.L."/>
            <person name="Schleper C."/>
            <person name="Herndl G.J."/>
        </authorList>
    </citation>
    <scope>NUCLEOTIDE SEQUENCE [LARGE SCALE GENOMIC DNA]</scope>
    <source>
        <strain evidence="2">NF5</strain>
    </source>
</reference>
<dbReference type="Proteomes" id="UP000032408">
    <property type="component" value="Chromosome"/>
</dbReference>
<dbReference type="GO" id="GO:0005829">
    <property type="term" value="C:cytosol"/>
    <property type="evidence" value="ECO:0007669"/>
    <property type="project" value="TreeGrafter"/>
</dbReference>
<dbReference type="EMBL" id="CP011070">
    <property type="protein sequence ID" value="AJW71788.1"/>
    <property type="molecule type" value="Genomic_DNA"/>
</dbReference>
<dbReference type="Gene3D" id="3.90.550.10">
    <property type="entry name" value="Spore Coat Polysaccharide Biosynthesis Protein SpsA, Chain A"/>
    <property type="match status" value="1"/>
</dbReference>
<proteinExistence type="predicted"/>
<keyword evidence="2" id="KW-1185">Reference proteome</keyword>
<name>A0A0D5C5I1_9ARCH</name>